<dbReference type="GO" id="GO:0031298">
    <property type="term" value="C:replication fork protection complex"/>
    <property type="evidence" value="ECO:0007669"/>
    <property type="project" value="TreeGrafter"/>
</dbReference>
<dbReference type="InterPro" id="IPR044998">
    <property type="entry name" value="Timeless"/>
</dbReference>
<gene>
    <name evidence="6" type="ORF">RhiirA5_504835</name>
</gene>
<dbReference type="GO" id="GO:0006281">
    <property type="term" value="P:DNA repair"/>
    <property type="evidence" value="ECO:0007669"/>
    <property type="project" value="TreeGrafter"/>
</dbReference>
<keyword evidence="4" id="KW-0131">Cell cycle</keyword>
<evidence type="ECO:0000313" key="6">
    <source>
        <dbReference type="EMBL" id="PKC01036.1"/>
    </source>
</evidence>
<dbReference type="AlphaFoldDB" id="A0A2N0P2G9"/>
<dbReference type="GO" id="GO:0043111">
    <property type="term" value="P:replication fork arrest"/>
    <property type="evidence" value="ECO:0007669"/>
    <property type="project" value="TreeGrafter"/>
</dbReference>
<dbReference type="Proteomes" id="UP000232722">
    <property type="component" value="Unassembled WGS sequence"/>
</dbReference>
<evidence type="ECO:0000256" key="3">
    <source>
        <dbReference type="ARBA" id="ARBA00023242"/>
    </source>
</evidence>
<reference evidence="6 7" key="1">
    <citation type="submission" date="2016-04" db="EMBL/GenBank/DDBJ databases">
        <title>Genome analyses suggest a sexual origin of heterokaryosis in a supposedly ancient asexual fungus.</title>
        <authorList>
            <person name="Ropars J."/>
            <person name="Sedzielewska K."/>
            <person name="Noel J."/>
            <person name="Charron P."/>
            <person name="Farinelli L."/>
            <person name="Marton T."/>
            <person name="Kruger M."/>
            <person name="Pelin A."/>
            <person name="Brachmann A."/>
            <person name="Corradi N."/>
        </authorList>
    </citation>
    <scope>NUCLEOTIDE SEQUENCE [LARGE SCALE GENOMIC DNA]</scope>
    <source>
        <strain evidence="6 7">A5</strain>
    </source>
</reference>
<sequence length="720" mass="84485">MSIQEFVSSGNCYREKITFGNRCRLLKINWIFFGIGGVVDQTKPCPRLQNFISIITLNANKDTFSKRARQKRFQRVKNENEFEYWNSIINKHVSLLGETTKVFTRDGSSYNLFIPGINIIPSLQEINKIVYKEEECFIILYKLEFMESRLFPLILLNGRLENNSQRETSRICVELLTRMTKIYPMSKNLNDLPFLKMNSAYKDLFILNISIIHNIRYMLQWHLNLVDRNSDDKKFIHLLLLICRNLLAIKDAPCSGNLTINEKLKAHFDLIVQFCNENLFEIIMIMASDKNEAIWHTLILEIFYHILGYNSSDDLFTDPKMEASSKGVKLMEQMKNKQDKIRKKVSKVCPKVWVDTKKGYEVPVDIRQTWQEIPRSDSIGLREKTENGQKILTEHVNKKRRVVLNDQTRKCMKLASLKIITSNAFEVLIITIQREIKANLDNPDINKIIAYYLYLVDYILNFRIRLTSENSLFLKDGVLLSIYKISDISQVLPAITVESFEWTFSLLVKCEPKENSNRNLQYAFKCLKSMLLTIKHALNGSNHEMALSILKNIYDNEVYTNRILDLLKNIEILTFKEQKALLSAVYAYLETLDHYEGVTQLSDGPQKKFITDEIIKNYCKILEEYSKLDDEELNYIVEFFYRIWYKYDLEGMFYKITIMFLFSRILDDIGHRQEVTLGQDELLSFILNISNKLLSEISKNSLLFVELLYPKSFEDCQILQ</sequence>
<dbReference type="InterPro" id="IPR006906">
    <property type="entry name" value="Timeless_N"/>
</dbReference>
<keyword evidence="3" id="KW-0539">Nucleus</keyword>
<dbReference type="Pfam" id="PF04821">
    <property type="entry name" value="TIMELESS"/>
    <property type="match status" value="1"/>
</dbReference>
<dbReference type="VEuPathDB" id="FungiDB:RhiirFUN_022451"/>
<reference evidence="6 7" key="2">
    <citation type="submission" date="2017-09" db="EMBL/GenBank/DDBJ databases">
        <title>Extensive intraspecific genome diversity in a model arbuscular mycorrhizal fungus.</title>
        <authorList>
            <person name="Chen E.C."/>
            <person name="Morin E."/>
            <person name="Beaudet D."/>
            <person name="Noel J."/>
            <person name="Ndikumana S."/>
            <person name="Charron P."/>
            <person name="St-Onge C."/>
            <person name="Giorgi J."/>
            <person name="Grigoriev I.V."/>
            <person name="Roux C."/>
            <person name="Martin F.M."/>
            <person name="Corradi N."/>
        </authorList>
    </citation>
    <scope>NUCLEOTIDE SEQUENCE [LARGE SCALE GENOMIC DNA]</scope>
    <source>
        <strain evidence="6 7">A5</strain>
    </source>
</reference>
<dbReference type="EMBL" id="LLXJ01001715">
    <property type="protein sequence ID" value="PKC01036.1"/>
    <property type="molecule type" value="Genomic_DNA"/>
</dbReference>
<evidence type="ECO:0000256" key="2">
    <source>
        <dbReference type="ARBA" id="ARBA00022880"/>
    </source>
</evidence>
<keyword evidence="2" id="KW-0236">DNA replication inhibitor</keyword>
<dbReference type="PANTHER" id="PTHR22940:SF4">
    <property type="entry name" value="PROTEIN TIMELESS HOMOLOG"/>
    <property type="match status" value="1"/>
</dbReference>
<dbReference type="VEuPathDB" id="FungiDB:RhiirA1_441570"/>
<proteinExistence type="predicted"/>
<feature type="domain" description="Timeless N-terminal" evidence="5">
    <location>
        <begin position="134"/>
        <end position="345"/>
    </location>
</feature>
<evidence type="ECO:0000313" key="7">
    <source>
        <dbReference type="Proteomes" id="UP000232722"/>
    </source>
</evidence>
<accession>A0A2N0P2G9</accession>
<comment type="subcellular location">
    <subcellularLocation>
        <location evidence="1">Nucleus</location>
    </subcellularLocation>
</comment>
<protein>
    <recommendedName>
        <fullName evidence="5">Timeless N-terminal domain-containing protein</fullName>
    </recommendedName>
</protein>
<evidence type="ECO:0000259" key="5">
    <source>
        <dbReference type="Pfam" id="PF04821"/>
    </source>
</evidence>
<name>A0A2N0P2G9_9GLOM</name>
<dbReference type="GO" id="GO:0000076">
    <property type="term" value="P:DNA replication checkpoint signaling"/>
    <property type="evidence" value="ECO:0007669"/>
    <property type="project" value="TreeGrafter"/>
</dbReference>
<dbReference type="VEuPathDB" id="FungiDB:FUN_017108"/>
<evidence type="ECO:0000256" key="1">
    <source>
        <dbReference type="ARBA" id="ARBA00004123"/>
    </source>
</evidence>
<evidence type="ECO:0000256" key="4">
    <source>
        <dbReference type="ARBA" id="ARBA00023306"/>
    </source>
</evidence>
<dbReference type="PANTHER" id="PTHR22940">
    <property type="entry name" value="TIMEOUT/TIMELESS-2"/>
    <property type="match status" value="1"/>
</dbReference>
<comment type="caution">
    <text evidence="6">The sequence shown here is derived from an EMBL/GenBank/DDBJ whole genome shotgun (WGS) entry which is preliminary data.</text>
</comment>
<organism evidence="6 7">
    <name type="scientific">Rhizophagus irregularis</name>
    <dbReference type="NCBI Taxonomy" id="588596"/>
    <lineage>
        <taxon>Eukaryota</taxon>
        <taxon>Fungi</taxon>
        <taxon>Fungi incertae sedis</taxon>
        <taxon>Mucoromycota</taxon>
        <taxon>Glomeromycotina</taxon>
        <taxon>Glomeromycetes</taxon>
        <taxon>Glomerales</taxon>
        <taxon>Glomeraceae</taxon>
        <taxon>Rhizophagus</taxon>
    </lineage>
</organism>
<dbReference type="GO" id="GO:0003677">
    <property type="term" value="F:DNA binding"/>
    <property type="evidence" value="ECO:0007669"/>
    <property type="project" value="TreeGrafter"/>
</dbReference>